<reference evidence="2 3" key="1">
    <citation type="journal article" date="2009" name="Nat. Genet.">
        <title>The genome of the cucumber, Cucumis sativus L.</title>
        <authorList>
            <person name="Huang S."/>
            <person name="Li R."/>
            <person name="Zhang Z."/>
            <person name="Li L."/>
            <person name="Gu X."/>
            <person name="Fan W."/>
            <person name="Lucas W.J."/>
            <person name="Wang X."/>
            <person name="Xie B."/>
            <person name="Ni P."/>
            <person name="Ren Y."/>
            <person name="Zhu H."/>
            <person name="Li J."/>
            <person name="Lin K."/>
            <person name="Jin W."/>
            <person name="Fei Z."/>
            <person name="Li G."/>
            <person name="Staub J."/>
            <person name="Kilian A."/>
            <person name="van der Vossen E.A."/>
            <person name="Wu Y."/>
            <person name="Guo J."/>
            <person name="He J."/>
            <person name="Jia Z."/>
            <person name="Ren Y."/>
            <person name="Tian G."/>
            <person name="Lu Y."/>
            <person name="Ruan J."/>
            <person name="Qian W."/>
            <person name="Wang M."/>
            <person name="Huang Q."/>
            <person name="Li B."/>
            <person name="Xuan Z."/>
            <person name="Cao J."/>
            <person name="Asan"/>
            <person name="Wu Z."/>
            <person name="Zhang J."/>
            <person name="Cai Q."/>
            <person name="Bai Y."/>
            <person name="Zhao B."/>
            <person name="Han Y."/>
            <person name="Li Y."/>
            <person name="Li X."/>
            <person name="Wang S."/>
            <person name="Shi Q."/>
            <person name="Liu S."/>
            <person name="Cho W.K."/>
            <person name="Kim J.Y."/>
            <person name="Xu Y."/>
            <person name="Heller-Uszynska K."/>
            <person name="Miao H."/>
            <person name="Cheng Z."/>
            <person name="Zhang S."/>
            <person name="Wu J."/>
            <person name="Yang Y."/>
            <person name="Kang H."/>
            <person name="Li M."/>
            <person name="Liang H."/>
            <person name="Ren X."/>
            <person name="Shi Z."/>
            <person name="Wen M."/>
            <person name="Jian M."/>
            <person name="Yang H."/>
            <person name="Zhang G."/>
            <person name="Yang Z."/>
            <person name="Chen R."/>
            <person name="Liu S."/>
            <person name="Li J."/>
            <person name="Ma L."/>
            <person name="Liu H."/>
            <person name="Zhou Y."/>
            <person name="Zhao J."/>
            <person name="Fang X."/>
            <person name="Li G."/>
            <person name="Fang L."/>
            <person name="Li Y."/>
            <person name="Liu D."/>
            <person name="Zheng H."/>
            <person name="Zhang Y."/>
            <person name="Qin N."/>
            <person name="Li Z."/>
            <person name="Yang G."/>
            <person name="Yang S."/>
            <person name="Bolund L."/>
            <person name="Kristiansen K."/>
            <person name="Zheng H."/>
            <person name="Li S."/>
            <person name="Zhang X."/>
            <person name="Yang H."/>
            <person name="Wang J."/>
            <person name="Sun R."/>
            <person name="Zhang B."/>
            <person name="Jiang S."/>
            <person name="Wang J."/>
            <person name="Du Y."/>
            <person name="Li S."/>
        </authorList>
    </citation>
    <scope>NUCLEOTIDE SEQUENCE [LARGE SCALE GENOMIC DNA]</scope>
    <source>
        <strain evidence="3">cv. 9930</strain>
    </source>
</reference>
<dbReference type="AlphaFoldDB" id="A0A0A0LCA9"/>
<reference evidence="2 3" key="4">
    <citation type="journal article" date="2011" name="BMC Genomics">
        <title>RNA-Seq improves annotation of protein-coding genes in the cucumber genome.</title>
        <authorList>
            <person name="Li Z."/>
            <person name="Zhang Z."/>
            <person name="Yan P."/>
            <person name="Huang S."/>
            <person name="Fei Z."/>
            <person name="Lin K."/>
        </authorList>
    </citation>
    <scope>NUCLEOTIDE SEQUENCE [LARGE SCALE GENOMIC DNA]</scope>
    <source>
        <strain evidence="3">cv. 9930</strain>
    </source>
</reference>
<accession>A0A0A0LCA9</accession>
<dbReference type="EMBL" id="CM002924">
    <property type="protein sequence ID" value="KGN59428.1"/>
    <property type="molecule type" value="Genomic_DNA"/>
</dbReference>
<gene>
    <name evidence="2" type="ORF">Csa_3G819850</name>
</gene>
<feature type="region of interest" description="Disordered" evidence="1">
    <location>
        <begin position="100"/>
        <end position="127"/>
    </location>
</feature>
<proteinExistence type="predicted"/>
<reference evidence="2 3" key="3">
    <citation type="journal article" date="2010" name="BMC Genomics">
        <title>Transcriptome sequencing and comparative analysis of cucumber flowers with different sex types.</title>
        <authorList>
            <person name="Guo S."/>
            <person name="Zheng Y."/>
            <person name="Joung J.G."/>
            <person name="Liu S."/>
            <person name="Zhang Z."/>
            <person name="Crasta O.R."/>
            <person name="Sobral B.W."/>
            <person name="Xu Y."/>
            <person name="Huang S."/>
            <person name="Fei Z."/>
        </authorList>
    </citation>
    <scope>NUCLEOTIDE SEQUENCE [LARGE SCALE GENOMIC DNA]</scope>
    <source>
        <strain evidence="3">cv. 9930</strain>
    </source>
</reference>
<evidence type="ECO:0000313" key="2">
    <source>
        <dbReference type="EMBL" id="KGN59428.1"/>
    </source>
</evidence>
<name>A0A0A0LCA9_CUCSA</name>
<protein>
    <recommendedName>
        <fullName evidence="4">Mediator complex subunit 15 KIX domain-containing protein</fullName>
    </recommendedName>
</protein>
<sequence length="203" mass="23052">MMLKEQPSELNVKLISDRARKHEMNLFSTAKSKEEYLSTGTGKMIKRENHQGSSSGQAVVVYPQYHQPAEAKSLLLQHIQRTPQLHRQHPNVRQAHQQFAMQNQSGASPQNTSNSQCRPQGFPRQDTGIHLSSEMFTQHPNFVNLTTQVKKEVDSEGFMASKSSEQRKQHSMSGASADPERIPNSEVWHDAAFAEVIFSYEYE</sequence>
<dbReference type="Proteomes" id="UP000029981">
    <property type="component" value="Chromosome 3"/>
</dbReference>
<reference evidence="2 3" key="2">
    <citation type="journal article" date="2009" name="PLoS ONE">
        <title>An integrated genetic and cytogenetic map of the cucumber genome.</title>
        <authorList>
            <person name="Ren Y."/>
            <person name="Zhang Z."/>
            <person name="Liu J."/>
            <person name="Staub J.E."/>
            <person name="Han Y."/>
            <person name="Cheng Z."/>
            <person name="Li X."/>
            <person name="Lu J."/>
            <person name="Miao H."/>
            <person name="Kang H."/>
            <person name="Xie B."/>
            <person name="Gu X."/>
            <person name="Wang X."/>
            <person name="Du Y."/>
            <person name="Jin W."/>
            <person name="Huang S."/>
        </authorList>
    </citation>
    <scope>NUCLEOTIDE SEQUENCE [LARGE SCALE GENOMIC DNA]</scope>
    <source>
        <strain evidence="3">cv. 9930</strain>
    </source>
</reference>
<organism evidence="2 3">
    <name type="scientific">Cucumis sativus</name>
    <name type="common">Cucumber</name>
    <dbReference type="NCBI Taxonomy" id="3659"/>
    <lineage>
        <taxon>Eukaryota</taxon>
        <taxon>Viridiplantae</taxon>
        <taxon>Streptophyta</taxon>
        <taxon>Embryophyta</taxon>
        <taxon>Tracheophyta</taxon>
        <taxon>Spermatophyta</taxon>
        <taxon>Magnoliopsida</taxon>
        <taxon>eudicotyledons</taxon>
        <taxon>Gunneridae</taxon>
        <taxon>Pentapetalae</taxon>
        <taxon>rosids</taxon>
        <taxon>fabids</taxon>
        <taxon>Cucurbitales</taxon>
        <taxon>Cucurbitaceae</taxon>
        <taxon>Benincaseae</taxon>
        <taxon>Cucumis</taxon>
    </lineage>
</organism>
<dbReference type="Gramene" id="KGN59428">
    <property type="protein sequence ID" value="KGN59428"/>
    <property type="gene ID" value="Csa_3G819850"/>
</dbReference>
<feature type="compositionally biased region" description="Polar residues" evidence="1">
    <location>
        <begin position="100"/>
        <end position="118"/>
    </location>
</feature>
<evidence type="ECO:0008006" key="4">
    <source>
        <dbReference type="Google" id="ProtNLM"/>
    </source>
</evidence>
<evidence type="ECO:0000256" key="1">
    <source>
        <dbReference type="SAM" id="MobiDB-lite"/>
    </source>
</evidence>
<evidence type="ECO:0000313" key="3">
    <source>
        <dbReference type="Proteomes" id="UP000029981"/>
    </source>
</evidence>
<keyword evidence="3" id="KW-1185">Reference proteome</keyword>
<feature type="region of interest" description="Disordered" evidence="1">
    <location>
        <begin position="157"/>
        <end position="186"/>
    </location>
</feature>